<dbReference type="EMBL" id="FUZA01000001">
    <property type="protein sequence ID" value="SKB61681.1"/>
    <property type="molecule type" value="Genomic_DNA"/>
</dbReference>
<accession>A0A1T5CQR2</accession>
<proteinExistence type="predicted"/>
<evidence type="ECO:0000313" key="2">
    <source>
        <dbReference type="EMBL" id="SKB61681.1"/>
    </source>
</evidence>
<keyword evidence="3" id="KW-1185">Reference proteome</keyword>
<dbReference type="Proteomes" id="UP000190897">
    <property type="component" value="Unassembled WGS sequence"/>
</dbReference>
<evidence type="ECO:0000256" key="1">
    <source>
        <dbReference type="SAM" id="SignalP"/>
    </source>
</evidence>
<protein>
    <recommendedName>
        <fullName evidence="4">Outer membrane protein beta-barrel domain-containing protein</fullName>
    </recommendedName>
</protein>
<dbReference type="AlphaFoldDB" id="A0A1T5CQR2"/>
<dbReference type="OrthoDB" id="943617at2"/>
<gene>
    <name evidence="2" type="ORF">SAMN05660293_01447</name>
</gene>
<reference evidence="3" key="1">
    <citation type="submission" date="2017-02" db="EMBL/GenBank/DDBJ databases">
        <authorList>
            <person name="Varghese N."/>
            <person name="Submissions S."/>
        </authorList>
    </citation>
    <scope>NUCLEOTIDE SEQUENCE [LARGE SCALE GENOMIC DNA]</scope>
    <source>
        <strain evidence="3">DSM 22270</strain>
    </source>
</reference>
<dbReference type="RefSeq" id="WP_082213909.1">
    <property type="nucleotide sequence ID" value="NZ_FUZA01000001.1"/>
</dbReference>
<feature type="signal peptide" evidence="1">
    <location>
        <begin position="1"/>
        <end position="19"/>
    </location>
</feature>
<evidence type="ECO:0008006" key="4">
    <source>
        <dbReference type="Google" id="ProtNLM"/>
    </source>
</evidence>
<feature type="chain" id="PRO_5012572208" description="Outer membrane protein beta-barrel domain-containing protein" evidence="1">
    <location>
        <begin position="20"/>
        <end position="221"/>
    </location>
</feature>
<name>A0A1T5CQR2_9BACT</name>
<sequence length="221" mass="25069">MRIIILLFASIVFSFSAIAQQAPGWELGIQLEHGRDWYNREYYDWGELPNGYIESFPSHYSRGVGFYVERVVNSRLSALAQISYQQKKMYVDMYDETSRTHGGWITKEMHHRGAFDAGIRWYVNPKSKIRLFVDGKVGANMFIAAVQREARLGNIVINNAFGYDRVIPVASGSIGAKWQRLSVSVEYRQDLAAVKRARTGTGITGKGVFGKVAFALFRARK</sequence>
<evidence type="ECO:0000313" key="3">
    <source>
        <dbReference type="Proteomes" id="UP000190897"/>
    </source>
</evidence>
<organism evidence="2 3">
    <name type="scientific">Dyadobacter psychrophilus</name>
    <dbReference type="NCBI Taxonomy" id="651661"/>
    <lineage>
        <taxon>Bacteria</taxon>
        <taxon>Pseudomonadati</taxon>
        <taxon>Bacteroidota</taxon>
        <taxon>Cytophagia</taxon>
        <taxon>Cytophagales</taxon>
        <taxon>Spirosomataceae</taxon>
        <taxon>Dyadobacter</taxon>
    </lineage>
</organism>
<keyword evidence="1" id="KW-0732">Signal</keyword>